<evidence type="ECO:0000256" key="1">
    <source>
        <dbReference type="ARBA" id="ARBA00022722"/>
    </source>
</evidence>
<proteinExistence type="inferred from homology"/>
<feature type="compositionally biased region" description="Acidic residues" evidence="6">
    <location>
        <begin position="853"/>
        <end position="862"/>
    </location>
</feature>
<dbReference type="GO" id="GO:0046872">
    <property type="term" value="F:metal ion binding"/>
    <property type="evidence" value="ECO:0007669"/>
    <property type="project" value="UniProtKB-KW"/>
</dbReference>
<name>A0AAV5GG68_9BASI</name>
<feature type="region of interest" description="Disordered" evidence="6">
    <location>
        <begin position="130"/>
        <end position="190"/>
    </location>
</feature>
<comment type="similarity">
    <text evidence="5">Belongs to the FAN1 family.</text>
</comment>
<dbReference type="InterPro" id="IPR033315">
    <property type="entry name" value="Fan1-like"/>
</dbReference>
<dbReference type="InterPro" id="IPR014883">
    <property type="entry name" value="VRR_NUC"/>
</dbReference>
<dbReference type="GO" id="GO:0036297">
    <property type="term" value="P:interstrand cross-link repair"/>
    <property type="evidence" value="ECO:0007669"/>
    <property type="project" value="InterPro"/>
</dbReference>
<protein>
    <recommendedName>
        <fullName evidence="5">Fanconi-associated nuclease</fullName>
        <ecNumber evidence="5">3.1.4.1</ecNumber>
    </recommendedName>
</protein>
<reference evidence="8 9" key="1">
    <citation type="submission" date="2021-12" db="EMBL/GenBank/DDBJ databases">
        <title>High titer production of polyol ester of fatty acids by Rhodotorula paludigena BS15 towards product separation-free biomass refinery.</title>
        <authorList>
            <person name="Mano J."/>
            <person name="Ono H."/>
            <person name="Tanaka T."/>
            <person name="Naito K."/>
            <person name="Sushida H."/>
            <person name="Ike M."/>
            <person name="Tokuyasu K."/>
            <person name="Kitaoka M."/>
        </authorList>
    </citation>
    <scope>NUCLEOTIDE SEQUENCE [LARGE SCALE GENOMIC DNA]</scope>
    <source>
        <strain evidence="8 9">BS15</strain>
    </source>
</reference>
<evidence type="ECO:0000256" key="4">
    <source>
        <dbReference type="ARBA" id="ARBA00022842"/>
    </source>
</evidence>
<feature type="compositionally biased region" description="Pro residues" evidence="6">
    <location>
        <begin position="18"/>
        <end position="30"/>
    </location>
</feature>
<accession>A0AAV5GG68</accession>
<evidence type="ECO:0000313" key="9">
    <source>
        <dbReference type="Proteomes" id="UP001342314"/>
    </source>
</evidence>
<dbReference type="Proteomes" id="UP001342314">
    <property type="component" value="Unassembled WGS sequence"/>
</dbReference>
<dbReference type="Pfam" id="PF21170">
    <property type="entry name" value="FAN1_TPR"/>
    <property type="match status" value="1"/>
</dbReference>
<dbReference type="PANTHER" id="PTHR15749">
    <property type="entry name" value="FANCONI-ASSOCIATED NUCLEASE 1"/>
    <property type="match status" value="1"/>
</dbReference>
<comment type="subcellular location">
    <subcellularLocation>
        <location evidence="5">Nucleus</location>
    </subcellularLocation>
</comment>
<dbReference type="GO" id="GO:0070336">
    <property type="term" value="F:flap-structured DNA binding"/>
    <property type="evidence" value="ECO:0007669"/>
    <property type="project" value="TreeGrafter"/>
</dbReference>
<dbReference type="SMART" id="SM00990">
    <property type="entry name" value="VRR_NUC"/>
    <property type="match status" value="1"/>
</dbReference>
<dbReference type="EC" id="3.1.4.1" evidence="5"/>
<keyword evidence="9" id="KW-1185">Reference proteome</keyword>
<evidence type="ECO:0000259" key="7">
    <source>
        <dbReference type="SMART" id="SM00990"/>
    </source>
</evidence>
<comment type="caution">
    <text evidence="8">The sequence shown here is derived from an EMBL/GenBank/DDBJ whole genome shotgun (WGS) entry which is preliminary data.</text>
</comment>
<dbReference type="PANTHER" id="PTHR15749:SF4">
    <property type="entry name" value="FANCONI-ASSOCIATED NUCLEASE 1"/>
    <property type="match status" value="1"/>
</dbReference>
<evidence type="ECO:0000256" key="3">
    <source>
        <dbReference type="ARBA" id="ARBA00022801"/>
    </source>
</evidence>
<dbReference type="CDD" id="cd22326">
    <property type="entry name" value="FAN1-like"/>
    <property type="match status" value="1"/>
</dbReference>
<feature type="domain" description="VRR-NUC" evidence="7">
    <location>
        <begin position="739"/>
        <end position="843"/>
    </location>
</feature>
<keyword evidence="2 5" id="KW-0479">Metal-binding</keyword>
<keyword evidence="5" id="KW-0464">Manganese</keyword>
<evidence type="ECO:0000256" key="5">
    <source>
        <dbReference type="RuleBase" id="RU365033"/>
    </source>
</evidence>
<gene>
    <name evidence="8" type="ORF">Rhopal_001734-T1</name>
</gene>
<dbReference type="InterPro" id="IPR049126">
    <property type="entry name" value="FAN1-like_TPR"/>
</dbReference>
<comment type="cofactor">
    <cofactor evidence="5">
        <name>Mg(2+)</name>
        <dbReference type="ChEBI" id="CHEBI:18420"/>
    </cofactor>
    <cofactor evidence="5">
        <name>Mn(2+)</name>
        <dbReference type="ChEBI" id="CHEBI:29035"/>
    </cofactor>
</comment>
<keyword evidence="5" id="KW-0539">Nucleus</keyword>
<evidence type="ECO:0000313" key="8">
    <source>
        <dbReference type="EMBL" id="GJN88765.1"/>
    </source>
</evidence>
<feature type="region of interest" description="Disordered" evidence="6">
    <location>
        <begin position="847"/>
        <end position="906"/>
    </location>
</feature>
<dbReference type="AlphaFoldDB" id="A0AAV5GG68"/>
<evidence type="ECO:0000256" key="2">
    <source>
        <dbReference type="ARBA" id="ARBA00022723"/>
    </source>
</evidence>
<feature type="compositionally biased region" description="Pro residues" evidence="6">
    <location>
        <begin position="1"/>
        <end position="11"/>
    </location>
</feature>
<keyword evidence="4 5" id="KW-0460">Magnesium</keyword>
<dbReference type="GO" id="GO:0017108">
    <property type="term" value="F:5'-flap endonuclease activity"/>
    <property type="evidence" value="ECO:0007669"/>
    <property type="project" value="TreeGrafter"/>
</dbReference>
<dbReference type="EMBL" id="BQKY01000003">
    <property type="protein sequence ID" value="GJN88765.1"/>
    <property type="molecule type" value="Genomic_DNA"/>
</dbReference>
<organism evidence="8 9">
    <name type="scientific">Rhodotorula paludigena</name>
    <dbReference type="NCBI Taxonomy" id="86838"/>
    <lineage>
        <taxon>Eukaryota</taxon>
        <taxon>Fungi</taxon>
        <taxon>Dikarya</taxon>
        <taxon>Basidiomycota</taxon>
        <taxon>Pucciniomycotina</taxon>
        <taxon>Microbotryomycetes</taxon>
        <taxon>Sporidiobolales</taxon>
        <taxon>Sporidiobolaceae</taxon>
        <taxon>Rhodotorula</taxon>
    </lineage>
</organism>
<keyword evidence="1 5" id="KW-0540">Nuclease</keyword>
<keyword evidence="5" id="KW-0234">DNA repair</keyword>
<sequence>MASGEAPPPPARDIVEPTPAPASDSPPPPADLAQLEPAQRVSFYVQAVDDMLDKVLDNEAFLFSAQECAALTRFRTLDYQSRYLFARLLLRKPAWIRLSSLQASPSYTTDIKDLPSACADLWRVTEPVAGPSKLPAPVTEDKPKPAKEEREGFVDLTLTDSDDDMLPPPRAAPSKGKSKHADVKGKGKARVVPRKLVPDDEAADDDCQDLSRFAFDTSVLVLEPPETTLALLSMEELTTLGKRMKVAVKSGATRGEWTKALLKTSNQSTLSFFLAPSPPSPASSAGMERKPSLGSLGVGFDERGNKLTQSSIVARQALKLIGPVIRLSPAFFALFNRLSLVYHRTSYTPSPTSSSASPLTASLLARFGKRTYPSYVVSRSFALFPSRAVLRTFEAAMRVEQRLEVALEGAWGAGLPRRAERETPAERKERYEEGCRAWEEVEGEWGALCAEAEDEMRRLKKEEEGSADEARCREDERRRLYYRRRFHPGWPLSRAAYKAAACYAKLGDHDAEVAILRHLLSQTSFRRGKRGDWYDRLALVLMKYPLGEELRLGGGGGDGADAAVELKGKKKERKDRLLRERREEAKRVCEAGLADPYTHLIYKSSLQRRVARIESALSVPVDDRTTFDALLAKSAQRVMEGERVDVPTIGKKSVWRRSDGEECSVEELCLEQYTREGWKGFHSENGVLTMIFALTFWDILFAPVDGVFETEFQTAPLDLATDAFAIVRRPAITARLAAISDGSAPTLLKETDERERPKGTFAVGTNWDRYSQEDLLEIVDCIGGPALAAILTVFVEDLWDPSTRRALFAEIKGPGDQLSETQKVWIDVLLGAGVGVEVVRVVESREGASASVGEEDDEEEEGAGSGKKRRKSGGGGARDRSRSKSAAGGKGKRAKTEEMGDEGQGD</sequence>
<keyword evidence="3 5" id="KW-0378">Hydrolase</keyword>
<evidence type="ECO:0000256" key="6">
    <source>
        <dbReference type="SAM" id="MobiDB-lite"/>
    </source>
</evidence>
<dbReference type="Pfam" id="PF08774">
    <property type="entry name" value="VRR_NUC"/>
    <property type="match status" value="1"/>
</dbReference>
<feature type="region of interest" description="Disordered" evidence="6">
    <location>
        <begin position="1"/>
        <end position="31"/>
    </location>
</feature>
<comment type="catalytic activity">
    <reaction evidence="5">
        <text>Hydrolytically removes 5'-nucleotides successively from the 3'-hydroxy termini of 3'-hydroxy-terminated oligonucleotides.</text>
        <dbReference type="EC" id="3.1.4.1"/>
    </reaction>
</comment>
<comment type="function">
    <text evidence="5">Nuclease required for the repair of DNA interstrand cross-links (ICL). Acts as a 5'-3' exonuclease that anchors at a cut end of DNA and cleaves DNA successively at every third nucleotide, allowing to excise an ICL from one strand through flanking incisions.</text>
</comment>
<dbReference type="GO" id="GO:0008409">
    <property type="term" value="F:5'-3' exonuclease activity"/>
    <property type="evidence" value="ECO:0007669"/>
    <property type="project" value="TreeGrafter"/>
</dbReference>
<dbReference type="InterPro" id="IPR049132">
    <property type="entry name" value="FAN1-like_euk"/>
</dbReference>
<dbReference type="GO" id="GO:0005634">
    <property type="term" value="C:nucleus"/>
    <property type="evidence" value="ECO:0007669"/>
    <property type="project" value="UniProtKB-SubCell"/>
</dbReference>
<keyword evidence="5" id="KW-0227">DNA damage</keyword>
<dbReference type="GO" id="GO:0004528">
    <property type="term" value="F:phosphodiesterase I activity"/>
    <property type="evidence" value="ECO:0007669"/>
    <property type="project" value="UniProtKB-EC"/>
</dbReference>
<feature type="compositionally biased region" description="Basic and acidic residues" evidence="6">
    <location>
        <begin position="139"/>
        <end position="153"/>
    </location>
</feature>